<reference evidence="3 4" key="1">
    <citation type="submission" date="2024-02" db="EMBL/GenBank/DDBJ databases">
        <title>Complete genome sequence of Pelagibacterium nitratireducens ZH15.</title>
        <authorList>
            <person name="Zhao L.H."/>
        </authorList>
    </citation>
    <scope>NUCLEOTIDE SEQUENCE [LARGE SCALE GENOMIC DNA]</scope>
    <source>
        <strain evidence="3 4">ZH15</strain>
    </source>
</reference>
<sequence>MSRDDEGSGQSNLPEPVARQEERKSGWLASINPQNAARVVRTIGKLTGIASRVSDGLSQKLRENKGRDTITAAVAERLAAGIKNSDPTMERIFQREAERLVREQENLEEIADIAAENLGGRKESDFQKGDIEDDWLYQFENAAKGFSSDRMKHTFARILSGEILRPGSYSPATLKALVTLSSEDAKLIAIFMSMAFTTTVGSLTPQLISADLVPGSNGLRPFGLSYDKLSLLQQCGFLSPELNTHREVGEALFTLVPGFIGSSFVRWQPLAEPNNGRQIKLPGLLLTKVGSEISQVVERGAPPPEYIEKIKEFSEKKMKLKLLHT</sequence>
<keyword evidence="1" id="KW-0175">Coiled coil</keyword>
<keyword evidence="4" id="KW-1185">Reference proteome</keyword>
<protein>
    <submittedName>
        <fullName evidence="3">DUF2806 domain-containing protein</fullName>
    </submittedName>
</protein>
<evidence type="ECO:0000256" key="1">
    <source>
        <dbReference type="SAM" id="Coils"/>
    </source>
</evidence>
<dbReference type="Pfam" id="PF10987">
    <property type="entry name" value="DUF2806"/>
    <property type="match status" value="1"/>
</dbReference>
<evidence type="ECO:0000313" key="3">
    <source>
        <dbReference type="EMBL" id="WWT31560.1"/>
    </source>
</evidence>
<dbReference type="RefSeq" id="WP_338607027.1">
    <property type="nucleotide sequence ID" value="NZ_CP146275.1"/>
</dbReference>
<evidence type="ECO:0000313" key="4">
    <source>
        <dbReference type="Proteomes" id="UP001369958"/>
    </source>
</evidence>
<proteinExistence type="predicted"/>
<dbReference type="Proteomes" id="UP001369958">
    <property type="component" value="Chromosome"/>
</dbReference>
<organism evidence="3 4">
    <name type="scientific">Pelagibacterium nitratireducens</name>
    <dbReference type="NCBI Taxonomy" id="1046114"/>
    <lineage>
        <taxon>Bacteria</taxon>
        <taxon>Pseudomonadati</taxon>
        <taxon>Pseudomonadota</taxon>
        <taxon>Alphaproteobacteria</taxon>
        <taxon>Hyphomicrobiales</taxon>
        <taxon>Devosiaceae</taxon>
        <taxon>Pelagibacterium</taxon>
    </lineage>
</organism>
<accession>A0ABZ2HW62</accession>
<name>A0ABZ2HW62_9HYPH</name>
<evidence type="ECO:0000256" key="2">
    <source>
        <dbReference type="SAM" id="MobiDB-lite"/>
    </source>
</evidence>
<feature type="coiled-coil region" evidence="1">
    <location>
        <begin position="90"/>
        <end position="117"/>
    </location>
</feature>
<dbReference type="EMBL" id="CP146275">
    <property type="protein sequence ID" value="WWT31560.1"/>
    <property type="molecule type" value="Genomic_DNA"/>
</dbReference>
<dbReference type="InterPro" id="IPR021254">
    <property type="entry name" value="DUF2806"/>
</dbReference>
<feature type="region of interest" description="Disordered" evidence="2">
    <location>
        <begin position="1"/>
        <end position="28"/>
    </location>
</feature>
<gene>
    <name evidence="3" type="ORF">V6617_11050</name>
</gene>